<name>A0A1H9MDR3_9PSEU</name>
<dbReference type="STRING" id="402600.SAMN05216188_10911"/>
<dbReference type="AlphaFoldDB" id="A0A1H9MDR3"/>
<sequence length="406" mass="43240">MELKQAMETATAELDVRPGFVGDVMAGARRRHTRKLVVVTAAVALLGGVTTGVVLTPTAAGPPDTGDHRLTAAPTGDLAGDRDFLAQALATWNNGQRQAWRWTEQVTDFTAPANVFWAANTPNGPAALVAQAVRMNGAPEARTVVGLVSGGNVVEREVDHGREVGLFQLGKERSTHVVLGLGEEVYWSVNPVRGPGNRLTRTWQRAEMEPGGAAVVVAKQSELPVFVRGGTPPASDDFTREPLRARGDQRPDTAYVAHPGLGWSTRQCASDPPPGVRWPPERPPSPEDDLRRLALLDYGVAWSAVGEWRVCAWLPDGRYAEVFESSGELYGALYQPSGAFSAPLRGGGLSRGTPVVVPLPDGQGTIVVYFGAVIGPQERPHAWLAPAGTREVAVRQGDSSTVVPLP</sequence>
<gene>
    <name evidence="3" type="ORF">SAMN05216188_10911</name>
</gene>
<evidence type="ECO:0000313" key="3">
    <source>
        <dbReference type="EMBL" id="SER21856.1"/>
    </source>
</evidence>
<keyword evidence="2" id="KW-0472">Membrane</keyword>
<feature type="region of interest" description="Disordered" evidence="1">
    <location>
        <begin position="262"/>
        <end position="286"/>
    </location>
</feature>
<dbReference type="OrthoDB" id="3673627at2"/>
<reference evidence="4" key="1">
    <citation type="submission" date="2016-10" db="EMBL/GenBank/DDBJ databases">
        <authorList>
            <person name="Varghese N."/>
            <person name="Submissions S."/>
        </authorList>
    </citation>
    <scope>NUCLEOTIDE SEQUENCE [LARGE SCALE GENOMIC DNA]</scope>
    <source>
        <strain evidence="4">CGMCC 4.3525</strain>
    </source>
</reference>
<organism evidence="3 4">
    <name type="scientific">Lentzea xinjiangensis</name>
    <dbReference type="NCBI Taxonomy" id="402600"/>
    <lineage>
        <taxon>Bacteria</taxon>
        <taxon>Bacillati</taxon>
        <taxon>Actinomycetota</taxon>
        <taxon>Actinomycetes</taxon>
        <taxon>Pseudonocardiales</taxon>
        <taxon>Pseudonocardiaceae</taxon>
        <taxon>Lentzea</taxon>
    </lineage>
</organism>
<dbReference type="RefSeq" id="WP_089952764.1">
    <property type="nucleotide sequence ID" value="NZ_FOFR01000009.1"/>
</dbReference>
<evidence type="ECO:0000256" key="1">
    <source>
        <dbReference type="SAM" id="MobiDB-lite"/>
    </source>
</evidence>
<protein>
    <submittedName>
        <fullName evidence="3">Uncharacterized protein</fullName>
    </submittedName>
</protein>
<proteinExistence type="predicted"/>
<evidence type="ECO:0000313" key="4">
    <source>
        <dbReference type="Proteomes" id="UP000199352"/>
    </source>
</evidence>
<keyword evidence="2" id="KW-0812">Transmembrane</keyword>
<keyword evidence="4" id="KW-1185">Reference proteome</keyword>
<feature type="compositionally biased region" description="Pro residues" evidence="1">
    <location>
        <begin position="271"/>
        <end position="283"/>
    </location>
</feature>
<feature type="transmembrane region" description="Helical" evidence="2">
    <location>
        <begin position="36"/>
        <end position="55"/>
    </location>
</feature>
<dbReference type="Proteomes" id="UP000199352">
    <property type="component" value="Unassembled WGS sequence"/>
</dbReference>
<keyword evidence="2" id="KW-1133">Transmembrane helix</keyword>
<accession>A0A1H9MDR3</accession>
<dbReference type="EMBL" id="FOFR01000009">
    <property type="protein sequence ID" value="SER21856.1"/>
    <property type="molecule type" value="Genomic_DNA"/>
</dbReference>
<evidence type="ECO:0000256" key="2">
    <source>
        <dbReference type="SAM" id="Phobius"/>
    </source>
</evidence>